<dbReference type="InterPro" id="IPR029052">
    <property type="entry name" value="Metallo-depent_PP-like"/>
</dbReference>
<feature type="domain" description="Calcineurin-like phosphoesterase" evidence="3">
    <location>
        <begin position="1"/>
        <end position="150"/>
    </location>
</feature>
<comment type="similarity">
    <text evidence="1 2">Belongs to the metallophosphoesterase superfamily. YfcE family.</text>
</comment>
<dbReference type="OrthoDB" id="9800565at2"/>
<dbReference type="InterPro" id="IPR000979">
    <property type="entry name" value="Phosphodiesterase_MJ0936/Vps29"/>
</dbReference>
<dbReference type="GO" id="GO:0016787">
    <property type="term" value="F:hydrolase activity"/>
    <property type="evidence" value="ECO:0007669"/>
    <property type="project" value="UniProtKB-UniRule"/>
</dbReference>
<reference evidence="4 5" key="1">
    <citation type="submission" date="2019-02" db="EMBL/GenBank/DDBJ databases">
        <title>Deep-cultivation of Planctomycetes and their phenomic and genomic characterization uncovers novel biology.</title>
        <authorList>
            <person name="Wiegand S."/>
            <person name="Jogler M."/>
            <person name="Boedeker C."/>
            <person name="Pinto D."/>
            <person name="Vollmers J."/>
            <person name="Rivas-Marin E."/>
            <person name="Kohn T."/>
            <person name="Peeters S.H."/>
            <person name="Heuer A."/>
            <person name="Rast P."/>
            <person name="Oberbeckmann S."/>
            <person name="Bunk B."/>
            <person name="Jeske O."/>
            <person name="Meyerdierks A."/>
            <person name="Storesund J.E."/>
            <person name="Kallscheuer N."/>
            <person name="Luecker S."/>
            <person name="Lage O.M."/>
            <person name="Pohl T."/>
            <person name="Merkel B.J."/>
            <person name="Hornburger P."/>
            <person name="Mueller R.-W."/>
            <person name="Bruemmer F."/>
            <person name="Labrenz M."/>
            <person name="Spormann A.M."/>
            <person name="Op Den Camp H."/>
            <person name="Overmann J."/>
            <person name="Amann R."/>
            <person name="Jetten M.S.M."/>
            <person name="Mascher T."/>
            <person name="Medema M.H."/>
            <person name="Devos D.P."/>
            <person name="Kaster A.-K."/>
            <person name="Ovreas L."/>
            <person name="Rohde M."/>
            <person name="Galperin M.Y."/>
            <person name="Jogler C."/>
        </authorList>
    </citation>
    <scope>NUCLEOTIDE SEQUENCE [LARGE SCALE GENOMIC DNA]</scope>
    <source>
        <strain evidence="4 5">Enr8</strain>
    </source>
</reference>
<evidence type="ECO:0000259" key="3">
    <source>
        <dbReference type="Pfam" id="PF12850"/>
    </source>
</evidence>
<dbReference type="Gene3D" id="3.60.21.10">
    <property type="match status" value="1"/>
</dbReference>
<evidence type="ECO:0000313" key="5">
    <source>
        <dbReference type="Proteomes" id="UP000318878"/>
    </source>
</evidence>
<comment type="cofactor">
    <cofactor evidence="2">
        <name>a divalent metal cation</name>
        <dbReference type="ChEBI" id="CHEBI:60240"/>
    </cofactor>
</comment>
<keyword evidence="5" id="KW-1185">Reference proteome</keyword>
<dbReference type="AlphaFoldDB" id="A0A5C5V3Y7"/>
<dbReference type="Proteomes" id="UP000318878">
    <property type="component" value="Unassembled WGS sequence"/>
</dbReference>
<dbReference type="InterPro" id="IPR024654">
    <property type="entry name" value="Calcineurin-like_PHP_lpxH"/>
</dbReference>
<dbReference type="SUPFAM" id="SSF56300">
    <property type="entry name" value="Metallo-dependent phosphatases"/>
    <property type="match status" value="1"/>
</dbReference>
<sequence>MQIGIVSDTHGQVEFTRDAIRMLESFEVDQVIHCGDIGAAAIIDLFSSWPTHYVVGNVDYDAETLSADCKTAGHTFHGLFGSLTLAGRKIAFLHGHEEARLAQTINCGAYDLVCHGHTHKVASYTVGQTHVLNPGALYRASRHTIAIVDLPALEVNIVPV</sequence>
<dbReference type="PANTHER" id="PTHR43165">
    <property type="entry name" value="METALLOPHOSPHOESTERASE"/>
    <property type="match status" value="1"/>
</dbReference>
<dbReference type="InterPro" id="IPR053193">
    <property type="entry name" value="MetalloPDE_YfcE-like"/>
</dbReference>
<comment type="caution">
    <text evidence="4">The sequence shown here is derived from an EMBL/GenBank/DDBJ whole genome shotgun (WGS) entry which is preliminary data.</text>
</comment>
<evidence type="ECO:0000256" key="2">
    <source>
        <dbReference type="RuleBase" id="RU362039"/>
    </source>
</evidence>
<organism evidence="4 5">
    <name type="scientific">Blastopirellula retiformator</name>
    <dbReference type="NCBI Taxonomy" id="2527970"/>
    <lineage>
        <taxon>Bacteria</taxon>
        <taxon>Pseudomonadati</taxon>
        <taxon>Planctomycetota</taxon>
        <taxon>Planctomycetia</taxon>
        <taxon>Pirellulales</taxon>
        <taxon>Pirellulaceae</taxon>
        <taxon>Blastopirellula</taxon>
    </lineage>
</organism>
<evidence type="ECO:0000256" key="1">
    <source>
        <dbReference type="ARBA" id="ARBA00008950"/>
    </source>
</evidence>
<dbReference type="NCBIfam" id="TIGR00040">
    <property type="entry name" value="yfcE"/>
    <property type="match status" value="1"/>
</dbReference>
<name>A0A5C5V3Y7_9BACT</name>
<dbReference type="PANTHER" id="PTHR43165:SF1">
    <property type="entry name" value="PHOSPHODIESTERASE MJ0936"/>
    <property type="match status" value="1"/>
</dbReference>
<protein>
    <recommendedName>
        <fullName evidence="2">Phosphoesterase</fullName>
        <ecNumber evidence="2">3.1.4.-</ecNumber>
    </recommendedName>
</protein>
<dbReference type="RefSeq" id="WP_146433004.1">
    <property type="nucleotide sequence ID" value="NZ_SJPF01000003.1"/>
</dbReference>
<proteinExistence type="inferred from homology"/>
<accession>A0A5C5V3Y7</accession>
<dbReference type="EMBL" id="SJPF01000003">
    <property type="protein sequence ID" value="TWT33278.1"/>
    <property type="molecule type" value="Genomic_DNA"/>
</dbReference>
<gene>
    <name evidence="4" type="ORF">Enr8_31030</name>
</gene>
<dbReference type="GO" id="GO:0046872">
    <property type="term" value="F:metal ion binding"/>
    <property type="evidence" value="ECO:0007669"/>
    <property type="project" value="UniProtKB-KW"/>
</dbReference>
<dbReference type="Pfam" id="PF12850">
    <property type="entry name" value="Metallophos_2"/>
    <property type="match status" value="1"/>
</dbReference>
<keyword evidence="2" id="KW-0479">Metal-binding</keyword>
<dbReference type="EC" id="3.1.4.-" evidence="2"/>
<evidence type="ECO:0000313" key="4">
    <source>
        <dbReference type="EMBL" id="TWT33278.1"/>
    </source>
</evidence>